<dbReference type="AlphaFoldDB" id="A0A1I4TVD7"/>
<name>A0A1I4TVD7_9PROT</name>
<dbReference type="Proteomes" id="UP000183287">
    <property type="component" value="Unassembled WGS sequence"/>
</dbReference>
<protein>
    <submittedName>
        <fullName evidence="1">Uncharacterized protein</fullName>
    </submittedName>
</protein>
<accession>A0A1I4TVD7</accession>
<organism evidence="1 2">
    <name type="scientific">Nitrosomonas communis</name>
    <dbReference type="NCBI Taxonomy" id="44574"/>
    <lineage>
        <taxon>Bacteria</taxon>
        <taxon>Pseudomonadati</taxon>
        <taxon>Pseudomonadota</taxon>
        <taxon>Betaproteobacteria</taxon>
        <taxon>Nitrosomonadales</taxon>
        <taxon>Nitrosomonadaceae</taxon>
        <taxon>Nitrosomonas</taxon>
    </lineage>
</organism>
<reference evidence="2" key="1">
    <citation type="submission" date="2016-10" db="EMBL/GenBank/DDBJ databases">
        <authorList>
            <person name="Varghese N."/>
            <person name="Submissions S."/>
        </authorList>
    </citation>
    <scope>NUCLEOTIDE SEQUENCE [LARGE SCALE GENOMIC DNA]</scope>
    <source>
        <strain evidence="2">Nm44</strain>
    </source>
</reference>
<evidence type="ECO:0000313" key="1">
    <source>
        <dbReference type="EMBL" id="SFM80778.1"/>
    </source>
</evidence>
<proteinExistence type="predicted"/>
<sequence>MLLHTIPIRYLKNQTTIQNKAQNSTKLSGNLYSRKTQVKITIYSNIQSTKADNVLRGRGRSS</sequence>
<evidence type="ECO:0000313" key="2">
    <source>
        <dbReference type="Proteomes" id="UP000183287"/>
    </source>
</evidence>
<dbReference type="EMBL" id="FOUB01000055">
    <property type="protein sequence ID" value="SFM80778.1"/>
    <property type="molecule type" value="Genomic_DNA"/>
</dbReference>
<gene>
    <name evidence="1" type="ORF">SAMN05421863_105514</name>
</gene>
<keyword evidence="2" id="KW-1185">Reference proteome</keyword>